<comment type="cofactor">
    <cofactor evidence="18">
        <name>[3Fe-4S] cluster</name>
        <dbReference type="ChEBI" id="CHEBI:21137"/>
    </cofactor>
    <text evidence="18">Binds 1 [3Fe-4S] cluster.</text>
</comment>
<dbReference type="STRING" id="947166.A0A1D1VBI7"/>
<comment type="catalytic activity">
    <reaction evidence="18">
        <text>a quinone + succinate = fumarate + a quinol</text>
        <dbReference type="Rhea" id="RHEA:40523"/>
        <dbReference type="ChEBI" id="CHEBI:24646"/>
        <dbReference type="ChEBI" id="CHEBI:29806"/>
        <dbReference type="ChEBI" id="CHEBI:30031"/>
        <dbReference type="ChEBI" id="CHEBI:132124"/>
    </reaction>
</comment>
<evidence type="ECO:0000256" key="19">
    <source>
        <dbReference type="SAM" id="MobiDB-lite"/>
    </source>
</evidence>
<dbReference type="Proteomes" id="UP000186922">
    <property type="component" value="Unassembled WGS sequence"/>
</dbReference>
<evidence type="ECO:0000259" key="20">
    <source>
        <dbReference type="PROSITE" id="PS51085"/>
    </source>
</evidence>
<keyword evidence="14 18" id="KW-0411">Iron-sulfur</keyword>
<evidence type="ECO:0000256" key="5">
    <source>
        <dbReference type="ARBA" id="ARBA00016766"/>
    </source>
</evidence>
<keyword evidence="8 18" id="KW-0001">2Fe-2S</keyword>
<keyword evidence="6 18" id="KW-0004">4Fe-4S</keyword>
<dbReference type="GO" id="GO:0051537">
    <property type="term" value="F:2 iron, 2 sulfur cluster binding"/>
    <property type="evidence" value="ECO:0007669"/>
    <property type="project" value="UniProtKB-KW"/>
</dbReference>
<dbReference type="CDD" id="cd00207">
    <property type="entry name" value="fer2"/>
    <property type="match status" value="1"/>
</dbReference>
<keyword evidence="17 18" id="KW-0003">3Fe-4S</keyword>
<dbReference type="InterPro" id="IPR050573">
    <property type="entry name" value="SDH/FRD_Iron-Sulfur"/>
</dbReference>
<keyword evidence="10 18" id="KW-0999">Mitochondrion inner membrane</keyword>
<evidence type="ECO:0000256" key="6">
    <source>
        <dbReference type="ARBA" id="ARBA00022485"/>
    </source>
</evidence>
<gene>
    <name evidence="22" type="primary">RvY_10068-1</name>
    <name evidence="22" type="synonym">RvY_10068.1</name>
    <name evidence="22" type="ORF">RvY_10068</name>
</gene>
<dbReference type="NCBIfam" id="TIGR00384">
    <property type="entry name" value="dhsB"/>
    <property type="match status" value="1"/>
</dbReference>
<keyword evidence="7" id="KW-0816">Tricarboxylic acid cycle</keyword>
<dbReference type="InterPro" id="IPR025192">
    <property type="entry name" value="Succ_DH/fum_Rdtase_N"/>
</dbReference>
<keyword evidence="12" id="KW-0560">Oxidoreductase</keyword>
<dbReference type="GO" id="GO:0005743">
    <property type="term" value="C:mitochondrial inner membrane"/>
    <property type="evidence" value="ECO:0007669"/>
    <property type="project" value="UniProtKB-SubCell"/>
</dbReference>
<evidence type="ECO:0000256" key="2">
    <source>
        <dbReference type="ARBA" id="ARBA00004788"/>
    </source>
</evidence>
<evidence type="ECO:0000256" key="1">
    <source>
        <dbReference type="ARBA" id="ARBA00004443"/>
    </source>
</evidence>
<dbReference type="InterPro" id="IPR012675">
    <property type="entry name" value="Beta-grasp_dom_sf"/>
</dbReference>
<reference evidence="22 23" key="1">
    <citation type="journal article" date="2016" name="Nat. Commun.">
        <title>Extremotolerant tardigrade genome and improved radiotolerance of human cultured cells by tardigrade-unique protein.</title>
        <authorList>
            <person name="Hashimoto T."/>
            <person name="Horikawa D.D."/>
            <person name="Saito Y."/>
            <person name="Kuwahara H."/>
            <person name="Kozuka-Hata H."/>
            <person name="Shin-I T."/>
            <person name="Minakuchi Y."/>
            <person name="Ohishi K."/>
            <person name="Motoyama A."/>
            <person name="Aizu T."/>
            <person name="Enomoto A."/>
            <person name="Kondo K."/>
            <person name="Tanaka S."/>
            <person name="Hara Y."/>
            <person name="Koshikawa S."/>
            <person name="Sagara H."/>
            <person name="Miura T."/>
            <person name="Yokobori S."/>
            <person name="Miyagawa K."/>
            <person name="Suzuki Y."/>
            <person name="Kubo T."/>
            <person name="Oyama M."/>
            <person name="Kohara Y."/>
            <person name="Fujiyama A."/>
            <person name="Arakawa K."/>
            <person name="Katayama T."/>
            <person name="Toyoda A."/>
            <person name="Kunieda T."/>
        </authorList>
    </citation>
    <scope>NUCLEOTIDE SEQUENCE [LARGE SCALE GENOMIC DNA]</scope>
    <source>
        <strain evidence="22 23">YOKOZUNA-1</strain>
    </source>
</reference>
<dbReference type="AlphaFoldDB" id="A0A1D1VBI7"/>
<keyword evidence="16" id="KW-0472">Membrane</keyword>
<evidence type="ECO:0000313" key="23">
    <source>
        <dbReference type="Proteomes" id="UP000186922"/>
    </source>
</evidence>
<dbReference type="PROSITE" id="PS51379">
    <property type="entry name" value="4FE4S_FER_2"/>
    <property type="match status" value="1"/>
</dbReference>
<dbReference type="Pfam" id="PF13534">
    <property type="entry name" value="Fer4_17"/>
    <property type="match status" value="1"/>
</dbReference>
<dbReference type="InterPro" id="IPR006058">
    <property type="entry name" value="2Fe2S_fd_BS"/>
</dbReference>
<evidence type="ECO:0000256" key="8">
    <source>
        <dbReference type="ARBA" id="ARBA00022714"/>
    </source>
</evidence>
<dbReference type="GO" id="GO:0051539">
    <property type="term" value="F:4 iron, 4 sulfur cluster binding"/>
    <property type="evidence" value="ECO:0007669"/>
    <property type="project" value="UniProtKB-KW"/>
</dbReference>
<keyword evidence="15 18" id="KW-0496">Mitochondrion</keyword>
<dbReference type="SUPFAM" id="SSF54292">
    <property type="entry name" value="2Fe-2S ferredoxin-like"/>
    <property type="match status" value="1"/>
</dbReference>
<dbReference type="SUPFAM" id="SSF46548">
    <property type="entry name" value="alpha-helical ferredoxin"/>
    <property type="match status" value="1"/>
</dbReference>
<comment type="cofactor">
    <cofactor evidence="18">
        <name>[4Fe-4S] cluster</name>
        <dbReference type="ChEBI" id="CHEBI:49883"/>
    </cofactor>
    <text evidence="18">Binds 1 [4Fe-4S] cluster.</text>
</comment>
<dbReference type="FunFam" id="1.10.1060.10:FF:000029">
    <property type="entry name" value="Succinate dehydrogenase [ubiquinone] iron-sulfur subunit, mitochondrial"/>
    <property type="match status" value="1"/>
</dbReference>
<keyword evidence="13 18" id="KW-0408">Iron</keyword>
<protein>
    <recommendedName>
        <fullName evidence="5 18">Succinate dehydrogenase [ubiquinone] iron-sulfur subunit, mitochondrial</fullName>
        <ecNumber evidence="4 18">1.3.5.1</ecNumber>
    </recommendedName>
</protein>
<evidence type="ECO:0000256" key="11">
    <source>
        <dbReference type="ARBA" id="ARBA00022946"/>
    </source>
</evidence>
<dbReference type="InterPro" id="IPR017896">
    <property type="entry name" value="4Fe4S_Fe-S-bd"/>
</dbReference>
<keyword evidence="23" id="KW-1185">Reference proteome</keyword>
<evidence type="ECO:0000313" key="22">
    <source>
        <dbReference type="EMBL" id="GAU99006.1"/>
    </source>
</evidence>
<evidence type="ECO:0000259" key="21">
    <source>
        <dbReference type="PROSITE" id="PS51379"/>
    </source>
</evidence>
<feature type="compositionally biased region" description="Basic and acidic residues" evidence="19">
    <location>
        <begin position="56"/>
        <end position="67"/>
    </location>
</feature>
<feature type="domain" description="2Fe-2S ferredoxin-type" evidence="20">
    <location>
        <begin position="72"/>
        <end position="165"/>
    </location>
</feature>
<evidence type="ECO:0000256" key="10">
    <source>
        <dbReference type="ARBA" id="ARBA00022792"/>
    </source>
</evidence>
<evidence type="ECO:0000256" key="12">
    <source>
        <dbReference type="ARBA" id="ARBA00023002"/>
    </source>
</evidence>
<name>A0A1D1VBI7_RAMVA</name>
<dbReference type="Gene3D" id="1.10.1060.10">
    <property type="entry name" value="Alpha-helical ferredoxin"/>
    <property type="match status" value="1"/>
</dbReference>
<sequence>MMSTTGAGVLCRQVGLWKNASVAISRCASTQTAIGVGGHHAPKPSSTGTTMGPASDKTDQTSKEKTKAPKIKQFSVYRWDPDRPGDKPRMQTYEVDLNTCGPMVLDALIKIKNEVDPTLTFRRSCREGICGSCAMNIGGGNTLACIARIDPDTSKQSKIYPLPHMYVVKDLVPDLSNFYVQYASIQPYLKRKDETVGKEQLLQTIDDRSRLDGLYECILCACCSTACPSYWWHGDKYLGPAVLMQAYRWIIDSRDEATAERLDALRDPFSVYRCHTIMSCARTCPKHLNPGRAIGEIKKLLAGLATKDTTSHETLKNKAMNAVKQ</sequence>
<keyword evidence="11" id="KW-0809">Transit peptide</keyword>
<dbReference type="GO" id="GO:0051538">
    <property type="term" value="F:3 iron, 4 sulfur cluster binding"/>
    <property type="evidence" value="ECO:0007669"/>
    <property type="project" value="UniProtKB-KW"/>
</dbReference>
<dbReference type="InterPro" id="IPR009051">
    <property type="entry name" value="Helical_ferredxn"/>
</dbReference>
<comment type="subcellular location">
    <subcellularLocation>
        <location evidence="1 18">Mitochondrion inner membrane</location>
        <topology evidence="1 18">Peripheral membrane protein</topology>
        <orientation evidence="1 18">Matrix side</orientation>
    </subcellularLocation>
</comment>
<evidence type="ECO:0000256" key="7">
    <source>
        <dbReference type="ARBA" id="ARBA00022532"/>
    </source>
</evidence>
<dbReference type="PANTHER" id="PTHR11921:SF29">
    <property type="entry name" value="SUCCINATE DEHYDROGENASE [UBIQUINONE] IRON-SULFUR SUBUNIT, MITOCHONDRIAL"/>
    <property type="match status" value="1"/>
</dbReference>
<feature type="domain" description="4Fe-4S ferredoxin-type" evidence="21">
    <location>
        <begin position="207"/>
        <end position="237"/>
    </location>
</feature>
<dbReference type="PROSITE" id="PS00197">
    <property type="entry name" value="2FE2S_FER_1"/>
    <property type="match status" value="1"/>
</dbReference>
<dbReference type="InterPro" id="IPR001041">
    <property type="entry name" value="2Fe-2S_ferredoxin-type"/>
</dbReference>
<dbReference type="PROSITE" id="PS51085">
    <property type="entry name" value="2FE2S_FER_2"/>
    <property type="match status" value="1"/>
</dbReference>
<evidence type="ECO:0000256" key="14">
    <source>
        <dbReference type="ARBA" id="ARBA00023014"/>
    </source>
</evidence>
<dbReference type="EC" id="1.3.5.1" evidence="4 18"/>
<accession>A0A1D1VBI7</accession>
<dbReference type="InterPro" id="IPR017900">
    <property type="entry name" value="4Fe4S_Fe_S_CS"/>
</dbReference>
<evidence type="ECO:0000256" key="9">
    <source>
        <dbReference type="ARBA" id="ARBA00022723"/>
    </source>
</evidence>
<dbReference type="Gene3D" id="3.10.20.30">
    <property type="match status" value="1"/>
</dbReference>
<dbReference type="PROSITE" id="PS00198">
    <property type="entry name" value="4FE4S_FER_1"/>
    <property type="match status" value="1"/>
</dbReference>
<comment type="function">
    <text evidence="18">Iron-sulfur protein (IP) subunit of succinate dehydrogenase (SDH) that is involved in complex II of the mitochondrial electron transport chain and is responsible for transferring electrons from succinate to ubiquinone (coenzyme Q).</text>
</comment>
<dbReference type="InterPro" id="IPR004489">
    <property type="entry name" value="Succ_DH/fum_Rdtase_Fe-S"/>
</dbReference>
<dbReference type="OrthoDB" id="1696654at2759"/>
<dbReference type="GO" id="GO:0009055">
    <property type="term" value="F:electron transfer activity"/>
    <property type="evidence" value="ECO:0007669"/>
    <property type="project" value="InterPro"/>
</dbReference>
<dbReference type="GO" id="GO:0022904">
    <property type="term" value="P:respiratory electron transport chain"/>
    <property type="evidence" value="ECO:0007669"/>
    <property type="project" value="TreeGrafter"/>
</dbReference>
<dbReference type="InterPro" id="IPR036010">
    <property type="entry name" value="2Fe-2S_ferredoxin-like_sf"/>
</dbReference>
<comment type="pathway">
    <text evidence="2 18">Carbohydrate metabolism; tricarboxylic acid cycle; fumarate from succinate (eukaryal route): step 1/1.</text>
</comment>
<dbReference type="NCBIfam" id="NF004616">
    <property type="entry name" value="PRK05950.1"/>
    <property type="match status" value="1"/>
</dbReference>
<dbReference type="PANTHER" id="PTHR11921">
    <property type="entry name" value="SUCCINATE DEHYDROGENASE IRON-SULFUR PROTEIN"/>
    <property type="match status" value="1"/>
</dbReference>
<feature type="region of interest" description="Disordered" evidence="19">
    <location>
        <begin position="34"/>
        <end position="68"/>
    </location>
</feature>
<dbReference type="GO" id="GO:0008177">
    <property type="term" value="F:succinate dehydrogenase (quinone) activity"/>
    <property type="evidence" value="ECO:0007669"/>
    <property type="project" value="UniProtKB-EC"/>
</dbReference>
<evidence type="ECO:0000256" key="3">
    <source>
        <dbReference type="ARBA" id="ARBA00009433"/>
    </source>
</evidence>
<dbReference type="GO" id="GO:0046872">
    <property type="term" value="F:metal ion binding"/>
    <property type="evidence" value="ECO:0007669"/>
    <property type="project" value="UniProtKB-KW"/>
</dbReference>
<evidence type="ECO:0000256" key="18">
    <source>
        <dbReference type="RuleBase" id="RU361237"/>
    </source>
</evidence>
<dbReference type="Pfam" id="PF13085">
    <property type="entry name" value="Fer2_3"/>
    <property type="match status" value="1"/>
</dbReference>
<dbReference type="UniPathway" id="UPA00223">
    <property type="reaction ID" value="UER01006"/>
</dbReference>
<comment type="cofactor">
    <cofactor evidence="18">
        <name>[2Fe-2S] cluster</name>
        <dbReference type="ChEBI" id="CHEBI:190135"/>
    </cofactor>
    <text evidence="18">Binds 1 [2Fe-2S] cluster.</text>
</comment>
<evidence type="ECO:0000256" key="13">
    <source>
        <dbReference type="ARBA" id="ARBA00023004"/>
    </source>
</evidence>
<evidence type="ECO:0000256" key="16">
    <source>
        <dbReference type="ARBA" id="ARBA00023136"/>
    </source>
</evidence>
<proteinExistence type="inferred from homology"/>
<keyword evidence="9 18" id="KW-0479">Metal-binding</keyword>
<dbReference type="FunFam" id="3.10.20.30:FF:000007">
    <property type="entry name" value="Succinate dehydrogenase [ubiquinone] iron-sulfur subunit, mitochondrial"/>
    <property type="match status" value="1"/>
</dbReference>
<dbReference type="GO" id="GO:0006099">
    <property type="term" value="P:tricarboxylic acid cycle"/>
    <property type="evidence" value="ECO:0007669"/>
    <property type="project" value="UniProtKB-UniPathway"/>
</dbReference>
<evidence type="ECO:0000256" key="17">
    <source>
        <dbReference type="ARBA" id="ARBA00023291"/>
    </source>
</evidence>
<evidence type="ECO:0000256" key="4">
    <source>
        <dbReference type="ARBA" id="ARBA00012792"/>
    </source>
</evidence>
<comment type="similarity">
    <text evidence="3 18">Belongs to the succinate dehydrogenase/fumarate reductase iron-sulfur protein family.</text>
</comment>
<evidence type="ECO:0000256" key="15">
    <source>
        <dbReference type="ARBA" id="ARBA00023128"/>
    </source>
</evidence>
<comment type="caution">
    <text evidence="22">The sequence shown here is derived from an EMBL/GenBank/DDBJ whole genome shotgun (WGS) entry which is preliminary data.</text>
</comment>
<dbReference type="EMBL" id="BDGG01000005">
    <property type="protein sequence ID" value="GAU99006.1"/>
    <property type="molecule type" value="Genomic_DNA"/>
</dbReference>
<organism evidence="22 23">
    <name type="scientific">Ramazzottius varieornatus</name>
    <name type="common">Water bear</name>
    <name type="synonym">Tardigrade</name>
    <dbReference type="NCBI Taxonomy" id="947166"/>
    <lineage>
        <taxon>Eukaryota</taxon>
        <taxon>Metazoa</taxon>
        <taxon>Ecdysozoa</taxon>
        <taxon>Tardigrada</taxon>
        <taxon>Eutardigrada</taxon>
        <taxon>Parachela</taxon>
        <taxon>Hypsibioidea</taxon>
        <taxon>Ramazzottiidae</taxon>
        <taxon>Ramazzottius</taxon>
    </lineage>
</organism>